<evidence type="ECO:0000313" key="2">
    <source>
        <dbReference type="EMBL" id="MDV6267070.1"/>
    </source>
</evidence>
<reference evidence="2 3" key="1">
    <citation type="submission" date="2023-10" db="EMBL/GenBank/DDBJ databases">
        <title>Development of a sustainable strategy for remediation of hydrocarbon-contaminated territories based on the waste exchange concept.</title>
        <authorList>
            <person name="Krivoruchko A."/>
        </authorList>
    </citation>
    <scope>NUCLEOTIDE SEQUENCE [LARGE SCALE GENOMIC DNA]</scope>
    <source>
        <strain evidence="2 3">IEGM 1203</strain>
    </source>
</reference>
<dbReference type="RefSeq" id="WP_317541280.1">
    <property type="nucleotide sequence ID" value="NZ_JAWLKB010000004.1"/>
</dbReference>
<gene>
    <name evidence="2" type="ORF">R3Q16_10690</name>
</gene>
<name>A0ABU4BS68_RHOGO</name>
<keyword evidence="3" id="KW-1185">Reference proteome</keyword>
<evidence type="ECO:0000256" key="1">
    <source>
        <dbReference type="SAM" id="MobiDB-lite"/>
    </source>
</evidence>
<organism evidence="2 3">
    <name type="scientific">Rhodococcus globerulus</name>
    <dbReference type="NCBI Taxonomy" id="33008"/>
    <lineage>
        <taxon>Bacteria</taxon>
        <taxon>Bacillati</taxon>
        <taxon>Actinomycetota</taxon>
        <taxon>Actinomycetes</taxon>
        <taxon>Mycobacteriales</taxon>
        <taxon>Nocardiaceae</taxon>
        <taxon>Rhodococcus</taxon>
    </lineage>
</organism>
<accession>A0ABU4BS68</accession>
<proteinExistence type="predicted"/>
<evidence type="ECO:0000313" key="3">
    <source>
        <dbReference type="Proteomes" id="UP001185927"/>
    </source>
</evidence>
<comment type="caution">
    <text evidence="2">The sequence shown here is derived from an EMBL/GenBank/DDBJ whole genome shotgun (WGS) entry which is preliminary data.</text>
</comment>
<protein>
    <recommendedName>
        <fullName evidence="4">Phage protein</fullName>
    </recommendedName>
</protein>
<evidence type="ECO:0008006" key="4">
    <source>
        <dbReference type="Google" id="ProtNLM"/>
    </source>
</evidence>
<dbReference type="EMBL" id="JAWLKB010000004">
    <property type="protein sequence ID" value="MDV6267070.1"/>
    <property type="molecule type" value="Genomic_DNA"/>
</dbReference>
<feature type="region of interest" description="Disordered" evidence="1">
    <location>
        <begin position="32"/>
        <end position="59"/>
    </location>
</feature>
<sequence length="59" mass="6259">MSTKPYTIEIHGIPHTVLLSDDEADKRGLTVKAESKPVATKGRQPGNKAAVVADKADSD</sequence>
<dbReference type="Proteomes" id="UP001185927">
    <property type="component" value="Unassembled WGS sequence"/>
</dbReference>